<sequence>MEDIVSRFMKIKKPEQAWKPDYHKEQMSAESISARRTTSSVIEQPHIVGRDEELAKVKQFLLSSDARGSDDVDDHVSVMAIVGMGGLGKTTLAQLAYNDDQVNQHFQLKSWVCVSEDFDVIRLTKAMLQSLNVEASSLSELDPLQKNLLQKLEGQGRLLLVLDDVWEADNLNAHGWNLLTAPLRNRSAGTNIIMTTRSRKVPEMAPRTSTYDLGFLMAGGKSCLIQSDIRHLSINPTSDSRGTIIPSIKDIPEPNFFRSYVLPGINRYVSIFERVRRSDSYTRMEHLRVLDLGGAGPRRLPKSIARLKHLRYLRISNLVEELPEFVGSMHHLQTLDLEGPYQLPNSMSNLHNLRHIKLSSDVIEYPVGIGKLTDLQTLPGFRVSPKHNHAKLGELKDMNNIRGEFSIEGLDNLASVNEAKKACLDKKRNISYLHLEWDHEADSSPIDEEVLESLKPSVKLRSLKISGFKGPSYPSWLGDLSFSRLHTIKLEHCGNWASLPPLGQLPSLKSLYISEAGAVEYIGGEFFSGGFPQLEELTLENMYNWKSWCGAREGDCPKLKKLSISSCENLESLSLINLGGVEVLFISECPELRFLPGDSLELSHLQRVQKITIQGIYQVGCIEAAHFFTAAPLEDQSCLILDSVGQREAEYMLGLRSSICRLTVRWCWNLTSLPLGNLSALEYVEISECPQLRITSVYPQQQQVPSLKKICVHQIHDAEIIAVLFEKSHLELENVDQLVASFLLKELSHMIRRLTVIRCANLTSLPLMELTALKYLEISECNQLQLSSGSLQLPQSSSMLEINIQCIRGAEYVGVRFSPGGTEALETSCLELTKVDKLEALFLLNEFSHMIHRLAITRCVNLTSLPLMELTALRYLKISECNQLQLSSGSLQLPQSSSMLEMKIKYICGVEYIRVLFSPGGTKALETSCLELTNVDKLEALFVLNEFSHMIHRLTISRCANLTSLPWTDLTTLEYLRISECPMFQLLDAQQLPSTLQVLCIYGNSYETEQCSRHQHFQRLKQVRQCSEGGERNLYLVFRNVHDASAASKFCSMGFTKIYTLDIEWDCCTNDCSNVTDSITHEVLLNINSLCFSSKKLVIRGYTGSAFASWYADFFSKKLHTDFLHRLSSVSLLQCSKCEILPPLSRLFFLKELYVEGASSLGSFMQDYDDMSEEGWQETQTRIAFPELRKLEFHDMPMWKEWLGTREGDFPRLRKLILKHCPKLRALPHLPPSLQELELEACHVLTSLSIFDSDHTMSLISAKPFRWLSLSTSKGTSPILQHMSLTNCPLLLAWCEGHPRILADIPNLLIDGVRVHTSSGNSIRSQSSYIAAKGGKLIAPGCQQFYDIKCLVRVKSTCHL</sequence>
<dbReference type="InterPro" id="IPR006553">
    <property type="entry name" value="Leu-rich_rpt_Cys-con_subtyp"/>
</dbReference>
<gene>
    <name evidence="4" type="ORF">Taro_028554</name>
</gene>
<comment type="caution">
    <text evidence="4">The sequence shown here is derived from an EMBL/GenBank/DDBJ whole genome shotgun (WGS) entry which is preliminary data.</text>
</comment>
<dbReference type="Proteomes" id="UP000652761">
    <property type="component" value="Unassembled WGS sequence"/>
</dbReference>
<dbReference type="SUPFAM" id="SSF52540">
    <property type="entry name" value="P-loop containing nucleoside triphosphate hydrolases"/>
    <property type="match status" value="1"/>
</dbReference>
<reference evidence="4" key="1">
    <citation type="submission" date="2017-07" db="EMBL/GenBank/DDBJ databases">
        <title>Taro Niue Genome Assembly and Annotation.</title>
        <authorList>
            <person name="Atibalentja N."/>
            <person name="Keating K."/>
            <person name="Fields C.J."/>
        </authorList>
    </citation>
    <scope>NUCLEOTIDE SEQUENCE</scope>
    <source>
        <strain evidence="4">Niue_2</strain>
        <tissue evidence="4">Leaf</tissue>
    </source>
</reference>
<dbReference type="FunFam" id="3.40.50.300:FF:001091">
    <property type="entry name" value="Probable disease resistance protein At1g61300"/>
    <property type="match status" value="1"/>
</dbReference>
<dbReference type="GO" id="GO:0006952">
    <property type="term" value="P:defense response"/>
    <property type="evidence" value="ECO:0007669"/>
    <property type="project" value="UniProtKB-KW"/>
</dbReference>
<proteinExistence type="predicted"/>
<protein>
    <recommendedName>
        <fullName evidence="6">NB-ARC domain-containing protein</fullName>
    </recommendedName>
</protein>
<dbReference type="InterPro" id="IPR032675">
    <property type="entry name" value="LRR_dom_sf"/>
</dbReference>
<evidence type="ECO:0000313" key="5">
    <source>
        <dbReference type="Proteomes" id="UP000652761"/>
    </source>
</evidence>
<feature type="domain" description="R13L1/DRL21-like LRR repeat region" evidence="3">
    <location>
        <begin position="1039"/>
        <end position="1156"/>
    </location>
</feature>
<dbReference type="Pfam" id="PF00931">
    <property type="entry name" value="NB-ARC"/>
    <property type="match status" value="1"/>
</dbReference>
<dbReference type="InterPro" id="IPR056789">
    <property type="entry name" value="LRR_R13L1-DRL21"/>
</dbReference>
<keyword evidence="5" id="KW-1185">Reference proteome</keyword>
<dbReference type="PANTHER" id="PTHR47186">
    <property type="entry name" value="LEUCINE-RICH REPEAT-CONTAINING PROTEIN 57"/>
    <property type="match status" value="1"/>
</dbReference>
<accession>A0A843VS74</accession>
<dbReference type="SUPFAM" id="SSF52058">
    <property type="entry name" value="L domain-like"/>
    <property type="match status" value="3"/>
</dbReference>
<evidence type="ECO:0000259" key="2">
    <source>
        <dbReference type="Pfam" id="PF00931"/>
    </source>
</evidence>
<dbReference type="InterPro" id="IPR027417">
    <property type="entry name" value="P-loop_NTPase"/>
</dbReference>
<organism evidence="4 5">
    <name type="scientific">Colocasia esculenta</name>
    <name type="common">Wild taro</name>
    <name type="synonym">Arum esculentum</name>
    <dbReference type="NCBI Taxonomy" id="4460"/>
    <lineage>
        <taxon>Eukaryota</taxon>
        <taxon>Viridiplantae</taxon>
        <taxon>Streptophyta</taxon>
        <taxon>Embryophyta</taxon>
        <taxon>Tracheophyta</taxon>
        <taxon>Spermatophyta</taxon>
        <taxon>Magnoliopsida</taxon>
        <taxon>Liliopsida</taxon>
        <taxon>Araceae</taxon>
        <taxon>Aroideae</taxon>
        <taxon>Colocasieae</taxon>
        <taxon>Colocasia</taxon>
    </lineage>
</organism>
<feature type="domain" description="R13L1/DRL21-like LRR repeat region" evidence="3">
    <location>
        <begin position="392"/>
        <end position="515"/>
    </location>
</feature>
<dbReference type="SMART" id="SM00367">
    <property type="entry name" value="LRR_CC"/>
    <property type="match status" value="3"/>
</dbReference>
<keyword evidence="1" id="KW-0611">Plant defense</keyword>
<evidence type="ECO:0000259" key="3">
    <source>
        <dbReference type="Pfam" id="PF25019"/>
    </source>
</evidence>
<feature type="domain" description="NB-ARC" evidence="2">
    <location>
        <begin position="55"/>
        <end position="205"/>
    </location>
</feature>
<dbReference type="PRINTS" id="PR00364">
    <property type="entry name" value="DISEASERSIST"/>
</dbReference>
<dbReference type="EMBL" id="NMUH01001849">
    <property type="protein sequence ID" value="MQL95884.1"/>
    <property type="molecule type" value="Genomic_DNA"/>
</dbReference>
<dbReference type="GO" id="GO:0043531">
    <property type="term" value="F:ADP binding"/>
    <property type="evidence" value="ECO:0007669"/>
    <property type="project" value="InterPro"/>
</dbReference>
<dbReference type="PANTHER" id="PTHR47186:SF3">
    <property type="entry name" value="OS09G0267800 PROTEIN"/>
    <property type="match status" value="1"/>
</dbReference>
<dbReference type="InterPro" id="IPR002182">
    <property type="entry name" value="NB-ARC"/>
</dbReference>
<dbReference type="Gene3D" id="3.80.10.10">
    <property type="entry name" value="Ribonuclease Inhibitor"/>
    <property type="match status" value="3"/>
</dbReference>
<dbReference type="Gene3D" id="3.40.50.300">
    <property type="entry name" value="P-loop containing nucleotide triphosphate hydrolases"/>
    <property type="match status" value="1"/>
</dbReference>
<evidence type="ECO:0000256" key="1">
    <source>
        <dbReference type="ARBA" id="ARBA00022821"/>
    </source>
</evidence>
<evidence type="ECO:0000313" key="4">
    <source>
        <dbReference type="EMBL" id="MQL95884.1"/>
    </source>
</evidence>
<evidence type="ECO:0008006" key="6">
    <source>
        <dbReference type="Google" id="ProtNLM"/>
    </source>
</evidence>
<name>A0A843VS74_COLES</name>
<dbReference type="Pfam" id="PF25019">
    <property type="entry name" value="LRR_R13L1-DRL21"/>
    <property type="match status" value="2"/>
</dbReference>